<feature type="transmembrane region" description="Helical" evidence="1">
    <location>
        <begin position="46"/>
        <end position="67"/>
    </location>
</feature>
<protein>
    <recommendedName>
        <fullName evidence="6">Phage coat protein</fullName>
    </recommendedName>
</protein>
<name>A0AAC9AHH8_AGGAC</name>
<keyword evidence="2" id="KW-0732">Signal</keyword>
<dbReference type="AlphaFoldDB" id="A0AAC9AHH8"/>
<feature type="chain" id="PRO_5041852083" description="Phage coat protein" evidence="2">
    <location>
        <begin position="28"/>
        <end position="73"/>
    </location>
</feature>
<evidence type="ECO:0000313" key="3">
    <source>
        <dbReference type="EMBL" id="AMQ93043.1"/>
    </source>
</evidence>
<dbReference type="Proteomes" id="UP000072236">
    <property type="component" value="Chromosome"/>
</dbReference>
<keyword evidence="1" id="KW-0812">Transmembrane</keyword>
<evidence type="ECO:0000256" key="2">
    <source>
        <dbReference type="SAM" id="SignalP"/>
    </source>
</evidence>
<gene>
    <name evidence="3" type="ORF">ACT75_00090</name>
    <name evidence="4" type="ORF">ACT75_00145</name>
</gene>
<sequence>MLKTLKKVAGYATALTLTAFASVPSYAAGIGDIATQVDMTQPKEAVIALGVALGGFLVVGLAVRYLLGFFKRA</sequence>
<evidence type="ECO:0000313" key="5">
    <source>
        <dbReference type="Proteomes" id="UP000072236"/>
    </source>
</evidence>
<feature type="signal peptide" evidence="2">
    <location>
        <begin position="1"/>
        <end position="27"/>
    </location>
</feature>
<dbReference type="KEGG" id="aact:ACT75_00090"/>
<evidence type="ECO:0000256" key="1">
    <source>
        <dbReference type="SAM" id="Phobius"/>
    </source>
</evidence>
<dbReference type="EMBL" id="CP012959">
    <property type="protein sequence ID" value="AMQ93043.1"/>
    <property type="molecule type" value="Genomic_DNA"/>
</dbReference>
<keyword evidence="1" id="KW-0472">Membrane</keyword>
<dbReference type="KEGG" id="aact:ACT75_00145"/>
<keyword evidence="1" id="KW-1133">Transmembrane helix</keyword>
<evidence type="ECO:0000313" key="4">
    <source>
        <dbReference type="EMBL" id="AMQ93052.1"/>
    </source>
</evidence>
<evidence type="ECO:0008006" key="6">
    <source>
        <dbReference type="Google" id="ProtNLM"/>
    </source>
</evidence>
<dbReference type="RefSeq" id="WP_061866514.1">
    <property type="nucleotide sequence ID" value="NZ_CP012959.1"/>
</dbReference>
<organism evidence="4 5">
    <name type="scientific">Aggregatibacter actinomycetemcomitans</name>
    <name type="common">Actinobacillus actinomycetemcomitans</name>
    <name type="synonym">Haemophilus actinomycetemcomitans</name>
    <dbReference type="NCBI Taxonomy" id="714"/>
    <lineage>
        <taxon>Bacteria</taxon>
        <taxon>Pseudomonadati</taxon>
        <taxon>Pseudomonadota</taxon>
        <taxon>Gammaproteobacteria</taxon>
        <taxon>Pasteurellales</taxon>
        <taxon>Pasteurellaceae</taxon>
        <taxon>Aggregatibacter</taxon>
    </lineage>
</organism>
<reference evidence="4 5" key="1">
    <citation type="submission" date="2015-10" db="EMBL/GenBank/DDBJ databases">
        <title>Tn-seq of a polymicrobial infection.</title>
        <authorList>
            <person name="Stacy A."/>
            <person name="Rumbaugh K.P."/>
            <person name="Whiteley M."/>
        </authorList>
    </citation>
    <scope>NUCLEOTIDE SEQUENCE [LARGE SCALE GENOMIC DNA]</scope>
    <source>
        <strain evidence="4 5">624</strain>
    </source>
</reference>
<dbReference type="EMBL" id="CP012959">
    <property type="protein sequence ID" value="AMQ93052.1"/>
    <property type="molecule type" value="Genomic_DNA"/>
</dbReference>
<proteinExistence type="predicted"/>
<accession>A0AAC9AHH8</accession>